<dbReference type="SMART" id="SM00112">
    <property type="entry name" value="CA"/>
    <property type="match status" value="3"/>
</dbReference>
<feature type="domain" description="Cadherin" evidence="12">
    <location>
        <begin position="103"/>
        <end position="210"/>
    </location>
</feature>
<dbReference type="EMBL" id="VZZT01002140">
    <property type="protein sequence ID" value="NXW08897.1"/>
    <property type="molecule type" value="Genomic_DNA"/>
</dbReference>
<dbReference type="Gene3D" id="2.60.40.60">
    <property type="entry name" value="Cadherins"/>
    <property type="match status" value="4"/>
</dbReference>
<evidence type="ECO:0000256" key="10">
    <source>
        <dbReference type="ARBA" id="ARBA00023180"/>
    </source>
</evidence>
<evidence type="ECO:0000256" key="5">
    <source>
        <dbReference type="ARBA" id="ARBA00022737"/>
    </source>
</evidence>
<dbReference type="CDD" id="cd11304">
    <property type="entry name" value="Cadherin_repeat"/>
    <property type="match status" value="4"/>
</dbReference>
<dbReference type="InterPro" id="IPR002126">
    <property type="entry name" value="Cadherin-like_dom"/>
</dbReference>
<keyword evidence="6 11" id="KW-0106">Calcium</keyword>
<dbReference type="FunFam" id="2.60.40.60:FF:000007">
    <property type="entry name" value="Protocadherin alpha 2"/>
    <property type="match status" value="1"/>
</dbReference>
<dbReference type="Pfam" id="PF00028">
    <property type="entry name" value="Cadherin"/>
    <property type="match status" value="3"/>
</dbReference>
<dbReference type="GO" id="GO:0005886">
    <property type="term" value="C:plasma membrane"/>
    <property type="evidence" value="ECO:0007669"/>
    <property type="project" value="UniProtKB-SubCell"/>
</dbReference>
<dbReference type="InterPro" id="IPR050174">
    <property type="entry name" value="Protocadherin/Cadherin-CA"/>
</dbReference>
<evidence type="ECO:0000256" key="7">
    <source>
        <dbReference type="ARBA" id="ARBA00022889"/>
    </source>
</evidence>
<evidence type="ECO:0000256" key="3">
    <source>
        <dbReference type="ARBA" id="ARBA00022692"/>
    </source>
</evidence>
<evidence type="ECO:0000259" key="12">
    <source>
        <dbReference type="PROSITE" id="PS50268"/>
    </source>
</evidence>
<accession>A0A7L3Z5H0</accession>
<keyword evidence="7" id="KW-0130">Cell adhesion</keyword>
<dbReference type="PRINTS" id="PR00205">
    <property type="entry name" value="CADHERIN"/>
</dbReference>
<sequence length="359" mass="38459">IAEFTTLPGSRFPLESASDADVGANSQLSYTLSPSEHFGLDLQRSEEYRESLFLVLRKALDRETMPVHRLVVTASDGGRPSLTGTMEVVISVLDVNDNAPQFNQSVYKVQLPESAAEGTLVARVNATDPDVGSNGEMTFTASNIFPPKGLNLFILNPKTGEIRLMGALDFEDIRSYEIQIEATDKGTPPLSGHCKVMVEVLDVNDNAPEVWVTSLSVPVPEDAAVGTVVALLSVSDRDSGANGRVRCAVWPAAPFGLVATFAGSYSLTTSLALVLTKSLDRETMPVHRLVVTASDGGRPSLTGTMEVVISVLDANDNAPQFNQSVYKVKVLEGSELGSLLIKLNATDLDEGINSDIMYL</sequence>
<keyword evidence="5" id="KW-0677">Repeat</keyword>
<dbReference type="GO" id="GO:0005509">
    <property type="term" value="F:calcium ion binding"/>
    <property type="evidence" value="ECO:0007669"/>
    <property type="project" value="UniProtKB-UniRule"/>
</dbReference>
<feature type="non-terminal residue" evidence="13">
    <location>
        <position position="359"/>
    </location>
</feature>
<dbReference type="PANTHER" id="PTHR24028:SF133">
    <property type="entry name" value="PROTOCADHERIN ALPHA-4"/>
    <property type="match status" value="1"/>
</dbReference>
<dbReference type="PROSITE" id="PS00232">
    <property type="entry name" value="CADHERIN_1"/>
    <property type="match status" value="3"/>
</dbReference>
<keyword evidence="10" id="KW-0325">Glycoprotein</keyword>
<dbReference type="AlphaFoldDB" id="A0A7L3Z5H0"/>
<proteinExistence type="predicted"/>
<keyword evidence="14" id="KW-1185">Reference proteome</keyword>
<feature type="domain" description="Cadherin" evidence="12">
    <location>
        <begin position="16"/>
        <end position="102"/>
    </location>
</feature>
<evidence type="ECO:0000256" key="9">
    <source>
        <dbReference type="ARBA" id="ARBA00023136"/>
    </source>
</evidence>
<gene>
    <name evidence="13" type="primary">Pcdha1</name>
    <name evidence="13" type="ORF">FREGRA_R11142</name>
</gene>
<protein>
    <submittedName>
        <fullName evidence="13">PCDA1 protein</fullName>
    </submittedName>
</protein>
<dbReference type="SUPFAM" id="SSF49313">
    <property type="entry name" value="Cadherin-like"/>
    <property type="match status" value="4"/>
</dbReference>
<evidence type="ECO:0000256" key="2">
    <source>
        <dbReference type="ARBA" id="ARBA00022475"/>
    </source>
</evidence>
<keyword evidence="2" id="KW-1003">Cell membrane</keyword>
<comment type="caution">
    <text evidence="13">The sequence shown here is derived from an EMBL/GenBank/DDBJ whole genome shotgun (WGS) entry which is preliminary data.</text>
</comment>
<evidence type="ECO:0000256" key="11">
    <source>
        <dbReference type="PROSITE-ProRule" id="PRU00043"/>
    </source>
</evidence>
<dbReference type="Proteomes" id="UP000563060">
    <property type="component" value="Unassembled WGS sequence"/>
</dbReference>
<keyword evidence="4" id="KW-0732">Signal</keyword>
<dbReference type="GO" id="GO:0007156">
    <property type="term" value="P:homophilic cell adhesion via plasma membrane adhesion molecules"/>
    <property type="evidence" value="ECO:0007669"/>
    <property type="project" value="InterPro"/>
</dbReference>
<evidence type="ECO:0000313" key="14">
    <source>
        <dbReference type="Proteomes" id="UP000563060"/>
    </source>
</evidence>
<name>A0A7L3Z5H0_FREGA</name>
<feature type="domain" description="Cadherin" evidence="12">
    <location>
        <begin position="211"/>
        <end position="321"/>
    </location>
</feature>
<keyword evidence="9" id="KW-0472">Membrane</keyword>
<keyword evidence="8" id="KW-1133">Transmembrane helix</keyword>
<keyword evidence="3" id="KW-0812">Transmembrane</keyword>
<evidence type="ECO:0000256" key="8">
    <source>
        <dbReference type="ARBA" id="ARBA00022989"/>
    </source>
</evidence>
<evidence type="ECO:0000256" key="1">
    <source>
        <dbReference type="ARBA" id="ARBA00004251"/>
    </source>
</evidence>
<comment type="subcellular location">
    <subcellularLocation>
        <location evidence="1">Cell membrane</location>
        <topology evidence="1">Single-pass type I membrane protein</topology>
    </subcellularLocation>
</comment>
<dbReference type="InterPro" id="IPR020894">
    <property type="entry name" value="Cadherin_CS"/>
</dbReference>
<dbReference type="PANTHER" id="PTHR24028">
    <property type="entry name" value="CADHERIN-87A"/>
    <property type="match status" value="1"/>
</dbReference>
<evidence type="ECO:0000256" key="6">
    <source>
        <dbReference type="ARBA" id="ARBA00022837"/>
    </source>
</evidence>
<organism evidence="13 14">
    <name type="scientific">Fregetta grallaria</name>
    <name type="common">White-bellied storm-petrel</name>
    <name type="synonym">Procellaria grallaria</name>
    <dbReference type="NCBI Taxonomy" id="79628"/>
    <lineage>
        <taxon>Eukaryota</taxon>
        <taxon>Metazoa</taxon>
        <taxon>Chordata</taxon>
        <taxon>Craniata</taxon>
        <taxon>Vertebrata</taxon>
        <taxon>Euteleostomi</taxon>
        <taxon>Archelosauria</taxon>
        <taxon>Archosauria</taxon>
        <taxon>Dinosauria</taxon>
        <taxon>Saurischia</taxon>
        <taxon>Theropoda</taxon>
        <taxon>Coelurosauria</taxon>
        <taxon>Aves</taxon>
        <taxon>Neognathae</taxon>
        <taxon>Neoaves</taxon>
        <taxon>Aequornithes</taxon>
        <taxon>Procellariiformes</taxon>
        <taxon>Hydrobatidae</taxon>
        <taxon>Fregetta</taxon>
    </lineage>
</organism>
<dbReference type="InterPro" id="IPR015919">
    <property type="entry name" value="Cadherin-like_sf"/>
</dbReference>
<evidence type="ECO:0000256" key="4">
    <source>
        <dbReference type="ARBA" id="ARBA00022729"/>
    </source>
</evidence>
<feature type="non-terminal residue" evidence="13">
    <location>
        <position position="1"/>
    </location>
</feature>
<dbReference type="PROSITE" id="PS50268">
    <property type="entry name" value="CADHERIN_2"/>
    <property type="match status" value="3"/>
</dbReference>
<dbReference type="FunFam" id="2.60.40.60:FF:000002">
    <property type="entry name" value="Protocadherin alpha 2"/>
    <property type="match status" value="1"/>
</dbReference>
<evidence type="ECO:0000313" key="13">
    <source>
        <dbReference type="EMBL" id="NXW08897.1"/>
    </source>
</evidence>
<dbReference type="FunFam" id="2.60.40.60:FF:000129">
    <property type="entry name" value="protocadherin alpha-C2 isoform X1"/>
    <property type="match status" value="1"/>
</dbReference>
<reference evidence="13 14" key="1">
    <citation type="submission" date="2019-09" db="EMBL/GenBank/DDBJ databases">
        <title>Bird 10,000 Genomes (B10K) Project - Family phase.</title>
        <authorList>
            <person name="Zhang G."/>
        </authorList>
    </citation>
    <scope>NUCLEOTIDE SEQUENCE [LARGE SCALE GENOMIC DNA]</scope>
    <source>
        <strain evidence="13">B10K-DU-006-09</strain>
        <tissue evidence="13">Muscle</tissue>
    </source>
</reference>